<keyword evidence="4" id="KW-1185">Reference proteome</keyword>
<feature type="compositionally biased region" description="Low complexity" evidence="1">
    <location>
        <begin position="13"/>
        <end position="31"/>
    </location>
</feature>
<feature type="region of interest" description="Disordered" evidence="1">
    <location>
        <begin position="1"/>
        <end position="36"/>
    </location>
</feature>
<proteinExistence type="predicted"/>
<dbReference type="Proteomes" id="UP000541444">
    <property type="component" value="Unassembled WGS sequence"/>
</dbReference>
<reference evidence="3 4" key="1">
    <citation type="journal article" date="2020" name="IScience">
        <title>Genome Sequencing of the Endangered Kingdonia uniflora (Circaeasteraceae, Ranunculales) Reveals Potential Mechanisms of Evolutionary Specialization.</title>
        <authorList>
            <person name="Sun Y."/>
            <person name="Deng T."/>
            <person name="Zhang A."/>
            <person name="Moore M.J."/>
            <person name="Landis J.B."/>
            <person name="Lin N."/>
            <person name="Zhang H."/>
            <person name="Zhang X."/>
            <person name="Huang J."/>
            <person name="Zhang X."/>
            <person name="Sun H."/>
            <person name="Wang H."/>
        </authorList>
    </citation>
    <scope>NUCLEOTIDE SEQUENCE [LARGE SCALE GENOMIC DNA]</scope>
    <source>
        <strain evidence="3">TB1705</strain>
        <tissue evidence="3">Leaf</tissue>
    </source>
</reference>
<feature type="transmembrane region" description="Helical" evidence="2">
    <location>
        <begin position="42"/>
        <end position="61"/>
    </location>
</feature>
<dbReference type="EMBL" id="JACGCM010002681">
    <property type="protein sequence ID" value="KAF6136767.1"/>
    <property type="molecule type" value="Genomic_DNA"/>
</dbReference>
<protein>
    <recommendedName>
        <fullName evidence="5">Transmembrane protein</fullName>
    </recommendedName>
</protein>
<organism evidence="3 4">
    <name type="scientific">Kingdonia uniflora</name>
    <dbReference type="NCBI Taxonomy" id="39325"/>
    <lineage>
        <taxon>Eukaryota</taxon>
        <taxon>Viridiplantae</taxon>
        <taxon>Streptophyta</taxon>
        <taxon>Embryophyta</taxon>
        <taxon>Tracheophyta</taxon>
        <taxon>Spermatophyta</taxon>
        <taxon>Magnoliopsida</taxon>
        <taxon>Ranunculales</taxon>
        <taxon>Circaeasteraceae</taxon>
        <taxon>Kingdonia</taxon>
    </lineage>
</organism>
<sequence>MVSESKREDVNHNSTTTSTPSSSSSWPNSTSRQVKEEDNMRLWGILLFGLIGATATTYAVGQLRRTVDWFYIQRAMLLESEAGTGNDTRNGNGKRLLFSLHDSGNEKQETYDNNMRQLKRNVKRSRKRV</sequence>
<evidence type="ECO:0000313" key="4">
    <source>
        <dbReference type="Proteomes" id="UP000541444"/>
    </source>
</evidence>
<feature type="region of interest" description="Disordered" evidence="1">
    <location>
        <begin position="81"/>
        <end position="108"/>
    </location>
</feature>
<evidence type="ECO:0000256" key="2">
    <source>
        <dbReference type="SAM" id="Phobius"/>
    </source>
</evidence>
<evidence type="ECO:0000256" key="1">
    <source>
        <dbReference type="SAM" id="MobiDB-lite"/>
    </source>
</evidence>
<keyword evidence="2" id="KW-1133">Transmembrane helix</keyword>
<accession>A0A7J7L2H4</accession>
<dbReference type="AlphaFoldDB" id="A0A7J7L2H4"/>
<gene>
    <name evidence="3" type="ORF">GIB67_020089</name>
</gene>
<keyword evidence="2" id="KW-0472">Membrane</keyword>
<evidence type="ECO:0008006" key="5">
    <source>
        <dbReference type="Google" id="ProtNLM"/>
    </source>
</evidence>
<name>A0A7J7L2H4_9MAGN</name>
<dbReference type="OrthoDB" id="10250354at2759"/>
<comment type="caution">
    <text evidence="3">The sequence shown here is derived from an EMBL/GenBank/DDBJ whole genome shotgun (WGS) entry which is preliminary data.</text>
</comment>
<keyword evidence="2" id="KW-0812">Transmembrane</keyword>
<dbReference type="PANTHER" id="PTHR45000">
    <property type="entry name" value="CHAPERONE DNAJ-DOMAIN SUPERFAMILY PROTEIN"/>
    <property type="match status" value="1"/>
</dbReference>
<dbReference type="PANTHER" id="PTHR45000:SF5">
    <property type="entry name" value="CHAPERONE DNAJ-DOMAIN SUPERFAMILY PROTEIN"/>
    <property type="match status" value="1"/>
</dbReference>
<evidence type="ECO:0000313" key="3">
    <source>
        <dbReference type="EMBL" id="KAF6136767.1"/>
    </source>
</evidence>
<feature type="compositionally biased region" description="Basic and acidic residues" evidence="1">
    <location>
        <begin position="1"/>
        <end position="11"/>
    </location>
</feature>